<protein>
    <recommendedName>
        <fullName evidence="6">O-antigen ligase-related domain-containing protein</fullName>
    </recommendedName>
</protein>
<evidence type="ECO:0000313" key="8">
    <source>
        <dbReference type="Proteomes" id="UP000241167"/>
    </source>
</evidence>
<feature type="domain" description="O-antigen ligase-related" evidence="6">
    <location>
        <begin position="199"/>
        <end position="348"/>
    </location>
</feature>
<comment type="subcellular location">
    <subcellularLocation>
        <location evidence="1">Membrane</location>
        <topology evidence="1">Multi-pass membrane protein</topology>
    </subcellularLocation>
</comment>
<keyword evidence="3 5" id="KW-1133">Transmembrane helix</keyword>
<evidence type="ECO:0000259" key="6">
    <source>
        <dbReference type="Pfam" id="PF04932"/>
    </source>
</evidence>
<organism evidence="7 8">
    <name type="scientific">Allosphingosinicella deserti</name>
    <dbReference type="NCBI Taxonomy" id="2116704"/>
    <lineage>
        <taxon>Bacteria</taxon>
        <taxon>Pseudomonadati</taxon>
        <taxon>Pseudomonadota</taxon>
        <taxon>Alphaproteobacteria</taxon>
        <taxon>Sphingomonadales</taxon>
        <taxon>Sphingomonadaceae</taxon>
        <taxon>Allosphingosinicella</taxon>
    </lineage>
</organism>
<feature type="transmembrane region" description="Helical" evidence="5">
    <location>
        <begin position="332"/>
        <end position="356"/>
    </location>
</feature>
<dbReference type="AlphaFoldDB" id="A0A2P7QR84"/>
<feature type="transmembrane region" description="Helical" evidence="5">
    <location>
        <begin position="368"/>
        <end position="384"/>
    </location>
</feature>
<keyword evidence="2 5" id="KW-0812">Transmembrane</keyword>
<comment type="caution">
    <text evidence="7">The sequence shown here is derived from an EMBL/GenBank/DDBJ whole genome shotgun (WGS) entry which is preliminary data.</text>
</comment>
<dbReference type="PANTHER" id="PTHR37422:SF13">
    <property type="entry name" value="LIPOPOLYSACCHARIDE BIOSYNTHESIS PROTEIN PA4999-RELATED"/>
    <property type="match status" value="1"/>
</dbReference>
<dbReference type="Proteomes" id="UP000241167">
    <property type="component" value="Unassembled WGS sequence"/>
</dbReference>
<accession>A0A2P7QR84</accession>
<gene>
    <name evidence="7" type="ORF">C7I55_09015</name>
</gene>
<feature type="transmembrane region" description="Helical" evidence="5">
    <location>
        <begin position="238"/>
        <end position="258"/>
    </location>
</feature>
<feature type="transmembrane region" description="Helical" evidence="5">
    <location>
        <begin position="199"/>
        <end position="232"/>
    </location>
</feature>
<evidence type="ECO:0000256" key="2">
    <source>
        <dbReference type="ARBA" id="ARBA00022692"/>
    </source>
</evidence>
<dbReference type="EMBL" id="PXYI01000003">
    <property type="protein sequence ID" value="PSJ40467.1"/>
    <property type="molecule type" value="Genomic_DNA"/>
</dbReference>
<keyword evidence="4 5" id="KW-0472">Membrane</keyword>
<feature type="transmembrane region" description="Helical" evidence="5">
    <location>
        <begin position="396"/>
        <end position="414"/>
    </location>
</feature>
<reference evidence="7 8" key="1">
    <citation type="submission" date="2018-03" db="EMBL/GenBank/DDBJ databases">
        <title>The draft genome of Sphingosinicella sp. GL-C-18.</title>
        <authorList>
            <person name="Liu L."/>
            <person name="Li L."/>
            <person name="Liang L."/>
            <person name="Zhang X."/>
            <person name="Wang T."/>
        </authorList>
    </citation>
    <scope>NUCLEOTIDE SEQUENCE [LARGE SCALE GENOMIC DNA]</scope>
    <source>
        <strain evidence="7 8">GL-C-18</strain>
    </source>
</reference>
<evidence type="ECO:0000256" key="3">
    <source>
        <dbReference type="ARBA" id="ARBA00022989"/>
    </source>
</evidence>
<feature type="transmembrane region" description="Helical" evidence="5">
    <location>
        <begin position="60"/>
        <end position="78"/>
    </location>
</feature>
<evidence type="ECO:0000256" key="4">
    <source>
        <dbReference type="ARBA" id="ARBA00023136"/>
    </source>
</evidence>
<keyword evidence="8" id="KW-1185">Reference proteome</keyword>
<dbReference type="Pfam" id="PF04932">
    <property type="entry name" value="Wzy_C"/>
    <property type="match status" value="1"/>
</dbReference>
<sequence>MIGAAKFFFLLLVLSLPLMKPSVEVGGLEAKATDLLFLLTAASLALALLTGRTRLRWHRLFAILIVYFLAMSVCTWVSPQPGRALVKLASQAYLLSLPVLAYQLVDTADDLRRIFRWWLAATAITAVVGTLTVLLFVAGIGGPLLRFALHEYGTLRPGSYPRIEATFEYPALLCNYLTVSLAVLLVSHRLGWIGSRNFVALLAAIAVTAIFSLTPGLGGFLLAIGLWLWLVFGERSRPIAALAITGGVTAALLFLAAASVTPILHPTAPFLIDVPASPMQLAPSVRMLTWIDAARNVLAHPLLGLGNGSPAADVFYIGPSGAHHRQTDAHNVYLNMAAQCGLVGLGALLLLMVGVARETGPLRLSAETVVPLGLGLAWLNAFAYQGLTGSYEDARYLWLLLGLLIAGARLAHQIRRENPAPGSSPTQAGGRRAFRLRAKSGCG</sequence>
<evidence type="ECO:0000313" key="7">
    <source>
        <dbReference type="EMBL" id="PSJ40467.1"/>
    </source>
</evidence>
<feature type="transmembrane region" description="Helical" evidence="5">
    <location>
        <begin position="169"/>
        <end position="187"/>
    </location>
</feature>
<name>A0A2P7QR84_9SPHN</name>
<feature type="transmembrane region" description="Helical" evidence="5">
    <location>
        <begin position="117"/>
        <end position="149"/>
    </location>
</feature>
<feature type="transmembrane region" description="Helical" evidence="5">
    <location>
        <begin position="35"/>
        <end position="53"/>
    </location>
</feature>
<dbReference type="GO" id="GO:0016020">
    <property type="term" value="C:membrane"/>
    <property type="evidence" value="ECO:0007669"/>
    <property type="project" value="UniProtKB-SubCell"/>
</dbReference>
<dbReference type="PANTHER" id="PTHR37422">
    <property type="entry name" value="TEICHURONIC ACID BIOSYNTHESIS PROTEIN TUAE"/>
    <property type="match status" value="1"/>
</dbReference>
<evidence type="ECO:0000256" key="1">
    <source>
        <dbReference type="ARBA" id="ARBA00004141"/>
    </source>
</evidence>
<dbReference type="InterPro" id="IPR051533">
    <property type="entry name" value="WaaL-like"/>
</dbReference>
<evidence type="ECO:0000256" key="5">
    <source>
        <dbReference type="SAM" id="Phobius"/>
    </source>
</evidence>
<dbReference type="InterPro" id="IPR007016">
    <property type="entry name" value="O-antigen_ligase-rel_domated"/>
</dbReference>
<proteinExistence type="predicted"/>